<reference evidence="2" key="2">
    <citation type="journal article" date="2015" name="Fish Shellfish Immunol.">
        <title>Early steps in the European eel (Anguilla anguilla)-Vibrio vulnificus interaction in the gills: Role of the RtxA13 toxin.</title>
        <authorList>
            <person name="Callol A."/>
            <person name="Pajuelo D."/>
            <person name="Ebbesson L."/>
            <person name="Teles M."/>
            <person name="MacKenzie S."/>
            <person name="Amaro C."/>
        </authorList>
    </citation>
    <scope>NUCLEOTIDE SEQUENCE</scope>
</reference>
<accession>A0A0E9WA62</accession>
<sequence>MLRTVDEHIEHQFLAPGETDLEASSVEGPESCTGQDQNLPQIPKGGIPHSVIPCHFLSQCTPKSSMESSPHSALNTPPVIQTIIESSHQRV</sequence>
<protein>
    <submittedName>
        <fullName evidence="2">Uncharacterized protein</fullName>
    </submittedName>
</protein>
<feature type="region of interest" description="Disordered" evidence="1">
    <location>
        <begin position="1"/>
        <end position="45"/>
    </location>
</feature>
<dbReference type="EMBL" id="GBXM01022112">
    <property type="protein sequence ID" value="JAH86465.1"/>
    <property type="molecule type" value="Transcribed_RNA"/>
</dbReference>
<evidence type="ECO:0000256" key="1">
    <source>
        <dbReference type="SAM" id="MobiDB-lite"/>
    </source>
</evidence>
<evidence type="ECO:0000313" key="2">
    <source>
        <dbReference type="EMBL" id="JAH86465.1"/>
    </source>
</evidence>
<organism evidence="2">
    <name type="scientific">Anguilla anguilla</name>
    <name type="common">European freshwater eel</name>
    <name type="synonym">Muraena anguilla</name>
    <dbReference type="NCBI Taxonomy" id="7936"/>
    <lineage>
        <taxon>Eukaryota</taxon>
        <taxon>Metazoa</taxon>
        <taxon>Chordata</taxon>
        <taxon>Craniata</taxon>
        <taxon>Vertebrata</taxon>
        <taxon>Euteleostomi</taxon>
        <taxon>Actinopterygii</taxon>
        <taxon>Neopterygii</taxon>
        <taxon>Teleostei</taxon>
        <taxon>Anguilliformes</taxon>
        <taxon>Anguillidae</taxon>
        <taxon>Anguilla</taxon>
    </lineage>
</organism>
<reference evidence="2" key="1">
    <citation type="submission" date="2014-11" db="EMBL/GenBank/DDBJ databases">
        <authorList>
            <person name="Amaro Gonzalez C."/>
        </authorList>
    </citation>
    <scope>NUCLEOTIDE SEQUENCE</scope>
</reference>
<dbReference type="AlphaFoldDB" id="A0A0E9WA62"/>
<name>A0A0E9WA62_ANGAN</name>
<proteinExistence type="predicted"/>
<feature type="compositionally biased region" description="Basic and acidic residues" evidence="1">
    <location>
        <begin position="1"/>
        <end position="11"/>
    </location>
</feature>